<dbReference type="Proteomes" id="UP000663838">
    <property type="component" value="Unassembled WGS sequence"/>
</dbReference>
<evidence type="ECO:0000313" key="3">
    <source>
        <dbReference type="EMBL" id="CAF4626317.1"/>
    </source>
</evidence>
<keyword evidence="2" id="KW-0732">Signal</keyword>
<evidence type="ECO:0000256" key="1">
    <source>
        <dbReference type="SAM" id="MobiDB-lite"/>
    </source>
</evidence>
<name>A0A821DSQ9_9BILA</name>
<reference evidence="3" key="1">
    <citation type="submission" date="2021-02" db="EMBL/GenBank/DDBJ databases">
        <authorList>
            <person name="Nowell W R."/>
        </authorList>
    </citation>
    <scope>NUCLEOTIDE SEQUENCE</scope>
</reference>
<dbReference type="AlphaFoldDB" id="A0A821DSQ9"/>
<feature type="compositionally biased region" description="Basic and acidic residues" evidence="1">
    <location>
        <begin position="251"/>
        <end position="260"/>
    </location>
</feature>
<gene>
    <name evidence="3" type="ORF">TOA249_LOCUS12303</name>
</gene>
<feature type="region of interest" description="Disordered" evidence="1">
    <location>
        <begin position="241"/>
        <end position="260"/>
    </location>
</feature>
<feature type="signal peptide" evidence="2">
    <location>
        <begin position="1"/>
        <end position="22"/>
    </location>
</feature>
<dbReference type="EMBL" id="CAJOBS010000692">
    <property type="protein sequence ID" value="CAF4626317.1"/>
    <property type="molecule type" value="Genomic_DNA"/>
</dbReference>
<comment type="caution">
    <text evidence="3">The sequence shown here is derived from an EMBL/GenBank/DDBJ whole genome shotgun (WGS) entry which is preliminary data.</text>
</comment>
<accession>A0A821DSQ9</accession>
<proteinExistence type="predicted"/>
<evidence type="ECO:0000256" key="2">
    <source>
        <dbReference type="SAM" id="SignalP"/>
    </source>
</evidence>
<sequence length="510" mass="58044">MIINILTFICVTAAHQLPLADTNVVYSNRLLDACSRSFIPETIATDSSDSFTISQADTNEFLSNLKKSTLDNLLLRNERSTSLSDRNRDEQLVLENNIEEEWNYLLTSGPLTINRLNSLLVYVADTIYSTLLSLHAKMLQIQFNNLRLSSYINTSTKLLVSNSSKIIDFMLPKLLADLDYVANESVIHTRTIIDRLQNSHDLISEVMQISAYTHSAQAVGSGKKRSYAFEPTYNNQEHRTKEFDGNSQLDTKNKSKEYRPSSDVKSFQIANTIPQSILNVFTTVVETIKDNNLLKAEHIENERDIEKFDIKTNQQRAARSIIGGGGGGGVVSRPNKQEIQDIIVNSNIQINQIMVQWSRLMIFFHKLVAQVEPVHKSILKDYIEPIKDLKDGILHLDSAEKEFFLSMLVGACQSIDEQADLLYAMSKAYTDISSEYIINQTINMNLLILQSNDEKASYLREISNQITLITPRVIQLAEDQKNHHFARINNRRREYQQILVDFTGRKKTAD</sequence>
<feature type="chain" id="PRO_5032898297" evidence="2">
    <location>
        <begin position="23"/>
        <end position="510"/>
    </location>
</feature>
<evidence type="ECO:0000313" key="4">
    <source>
        <dbReference type="Proteomes" id="UP000663838"/>
    </source>
</evidence>
<organism evidence="3 4">
    <name type="scientific">Rotaria socialis</name>
    <dbReference type="NCBI Taxonomy" id="392032"/>
    <lineage>
        <taxon>Eukaryota</taxon>
        <taxon>Metazoa</taxon>
        <taxon>Spiralia</taxon>
        <taxon>Gnathifera</taxon>
        <taxon>Rotifera</taxon>
        <taxon>Eurotatoria</taxon>
        <taxon>Bdelloidea</taxon>
        <taxon>Philodinida</taxon>
        <taxon>Philodinidae</taxon>
        <taxon>Rotaria</taxon>
    </lineage>
</organism>
<protein>
    <submittedName>
        <fullName evidence="3">Uncharacterized protein</fullName>
    </submittedName>
</protein>